<protein>
    <recommendedName>
        <fullName evidence="6">NAD(+)--protein-arginine ADP-ribosyltransferase</fullName>
    </recommendedName>
</protein>
<dbReference type="Gene3D" id="1.25.40.10">
    <property type="entry name" value="Tetratricopeptide repeat domain"/>
    <property type="match status" value="1"/>
</dbReference>
<feature type="repeat" description="TPR" evidence="3">
    <location>
        <begin position="142"/>
        <end position="175"/>
    </location>
</feature>
<dbReference type="InterPro" id="IPR011990">
    <property type="entry name" value="TPR-like_helical_dom_sf"/>
</dbReference>
<evidence type="ECO:0000256" key="2">
    <source>
        <dbReference type="ARBA" id="ARBA00022803"/>
    </source>
</evidence>
<evidence type="ECO:0000313" key="5">
    <source>
        <dbReference type="Proteomes" id="UP000663868"/>
    </source>
</evidence>
<keyword evidence="2 3" id="KW-0802">TPR repeat</keyword>
<dbReference type="InterPro" id="IPR019734">
    <property type="entry name" value="TPR_rpt"/>
</dbReference>
<dbReference type="PANTHER" id="PTHR45641:SF19">
    <property type="entry name" value="NEPHROCYSTIN-3"/>
    <property type="match status" value="1"/>
</dbReference>
<feature type="non-terminal residue" evidence="4">
    <location>
        <position position="1"/>
    </location>
</feature>
<gene>
    <name evidence="4" type="ORF">KXQ929_LOCUS4801</name>
</gene>
<dbReference type="Gene3D" id="3.90.176.10">
    <property type="entry name" value="Toxin ADP-ribosyltransferase, Chain A, domain 1"/>
    <property type="match status" value="1"/>
</dbReference>
<dbReference type="AlphaFoldDB" id="A0A818MTM3"/>
<dbReference type="PROSITE" id="PS51996">
    <property type="entry name" value="TR_MART"/>
    <property type="match status" value="1"/>
</dbReference>
<comment type="caution">
    <text evidence="4">The sequence shown here is derived from an EMBL/GenBank/DDBJ whole genome shotgun (WGS) entry which is preliminary data.</text>
</comment>
<dbReference type="Pfam" id="PF13424">
    <property type="entry name" value="TPR_12"/>
    <property type="match status" value="1"/>
</dbReference>
<name>A0A818MTM3_9BILA</name>
<reference evidence="4" key="1">
    <citation type="submission" date="2021-02" db="EMBL/GenBank/DDBJ databases">
        <authorList>
            <person name="Nowell W R."/>
        </authorList>
    </citation>
    <scope>NUCLEOTIDE SEQUENCE</scope>
</reference>
<dbReference type="PANTHER" id="PTHR45641">
    <property type="entry name" value="TETRATRICOPEPTIDE REPEAT PROTEIN (AFU_ORTHOLOGUE AFUA_6G03870)"/>
    <property type="match status" value="1"/>
</dbReference>
<dbReference type="PROSITE" id="PS50005">
    <property type="entry name" value="TPR"/>
    <property type="match status" value="1"/>
</dbReference>
<dbReference type="Pfam" id="PF13181">
    <property type="entry name" value="TPR_8"/>
    <property type="match status" value="1"/>
</dbReference>
<evidence type="ECO:0000256" key="1">
    <source>
        <dbReference type="ARBA" id="ARBA00022737"/>
    </source>
</evidence>
<evidence type="ECO:0000313" key="4">
    <source>
        <dbReference type="EMBL" id="CAF3594522.1"/>
    </source>
</evidence>
<keyword evidence="1" id="KW-0677">Repeat</keyword>
<organism evidence="4 5">
    <name type="scientific">Adineta steineri</name>
    <dbReference type="NCBI Taxonomy" id="433720"/>
    <lineage>
        <taxon>Eukaryota</taxon>
        <taxon>Metazoa</taxon>
        <taxon>Spiralia</taxon>
        <taxon>Gnathifera</taxon>
        <taxon>Rotifera</taxon>
        <taxon>Eurotatoria</taxon>
        <taxon>Bdelloidea</taxon>
        <taxon>Adinetida</taxon>
        <taxon>Adinetidae</taxon>
        <taxon>Adineta</taxon>
    </lineage>
</organism>
<sequence>SNKTFTVYRGQCISKEDFAEMIKTKGGLLRFNSFLSTSKNRDISLCFAPQAVTNPDLIGIVFVISINPTHSTTPFASVSDISKFHIEDEVLFSMHTIFRIGDIKPMDGNNHLYQVNLTLTNDNDQDLRTLTDRIRQETFPDSRGWFRLGQLLTKMDQFNKAQEVYEVLLHQTMDDSDKALIYHQLGWIKNDQRKYQAALKYYEISLAIYQKTFPPNHLQLASSYNNIGMIYYSMVD</sequence>
<dbReference type="SUPFAM" id="SSF56399">
    <property type="entry name" value="ADP-ribosylation"/>
    <property type="match status" value="1"/>
</dbReference>
<accession>A0A818MTM3</accession>
<proteinExistence type="predicted"/>
<evidence type="ECO:0008006" key="6">
    <source>
        <dbReference type="Google" id="ProtNLM"/>
    </source>
</evidence>
<dbReference type="EMBL" id="CAJOBB010000170">
    <property type="protein sequence ID" value="CAF3594522.1"/>
    <property type="molecule type" value="Genomic_DNA"/>
</dbReference>
<dbReference type="Proteomes" id="UP000663868">
    <property type="component" value="Unassembled WGS sequence"/>
</dbReference>
<dbReference type="SUPFAM" id="SSF48452">
    <property type="entry name" value="TPR-like"/>
    <property type="match status" value="1"/>
</dbReference>
<evidence type="ECO:0000256" key="3">
    <source>
        <dbReference type="PROSITE-ProRule" id="PRU00339"/>
    </source>
</evidence>